<keyword evidence="2" id="KW-1185">Reference proteome</keyword>
<dbReference type="EMBL" id="JAHVHU010000004">
    <property type="protein sequence ID" value="MBY5957118.1"/>
    <property type="molecule type" value="Genomic_DNA"/>
</dbReference>
<dbReference type="Proteomes" id="UP000753961">
    <property type="component" value="Unassembled WGS sequence"/>
</dbReference>
<proteinExistence type="predicted"/>
<dbReference type="Pfam" id="PF08889">
    <property type="entry name" value="WbqC"/>
    <property type="match status" value="1"/>
</dbReference>
<gene>
    <name evidence="1" type="ORF">KUV50_03150</name>
</gene>
<evidence type="ECO:0000313" key="1">
    <source>
        <dbReference type="EMBL" id="MBY5957118.1"/>
    </source>
</evidence>
<organism evidence="1 2">
    <name type="scientific">Membranihabitans marinus</name>
    <dbReference type="NCBI Taxonomy" id="1227546"/>
    <lineage>
        <taxon>Bacteria</taxon>
        <taxon>Pseudomonadati</taxon>
        <taxon>Bacteroidota</taxon>
        <taxon>Saprospiria</taxon>
        <taxon>Saprospirales</taxon>
        <taxon>Saprospiraceae</taxon>
        <taxon>Membranihabitans</taxon>
    </lineage>
</organism>
<accession>A0A953L904</accession>
<dbReference type="InterPro" id="IPR014985">
    <property type="entry name" value="WbqC"/>
</dbReference>
<reference evidence="1" key="1">
    <citation type="submission" date="2021-06" db="EMBL/GenBank/DDBJ databases">
        <title>44 bacteria genomes isolated from Dapeng, Shenzhen.</title>
        <authorList>
            <person name="Zheng W."/>
            <person name="Yu S."/>
            <person name="Huang Y."/>
        </authorList>
    </citation>
    <scope>NUCLEOTIDE SEQUENCE</scope>
    <source>
        <strain evidence="1">DP5N28-2</strain>
    </source>
</reference>
<name>A0A953L904_9BACT</name>
<sequence>MASIPSYDTVITEAPFLPSVYTMALLAQADHILFEQYENYTKGTYRNKGVVRSNQNNQYLIVPLVKGKHRSQPIKMVQIAYDEDWFRIMKNRLQTEYGSFPYYPHYIEDIHAIVGRKYRYLFDLNMRLIQYFFELLEITNYSLTESYVPQYSEDLLDLRSKITPLFFKNHPGLLKRIELEYFSFIPGHTFLEVLFSYGPESRRLVDEYGARIHWSG</sequence>
<comment type="caution">
    <text evidence="1">The sequence shown here is derived from an EMBL/GenBank/DDBJ whole genome shotgun (WGS) entry which is preliminary data.</text>
</comment>
<dbReference type="RefSeq" id="WP_222578641.1">
    <property type="nucleotide sequence ID" value="NZ_JAHVHU010000004.1"/>
</dbReference>
<evidence type="ECO:0000313" key="2">
    <source>
        <dbReference type="Proteomes" id="UP000753961"/>
    </source>
</evidence>
<dbReference type="AlphaFoldDB" id="A0A953L904"/>
<protein>
    <submittedName>
        <fullName evidence="1">WbqC family protein</fullName>
    </submittedName>
</protein>